<accession>A0A3P7IKZ1</accession>
<keyword evidence="3" id="KW-1133">Transmembrane helix</keyword>
<dbReference type="Proteomes" id="UP000270094">
    <property type="component" value="Unassembled WGS sequence"/>
</dbReference>
<organism evidence="4 5">
    <name type="scientific">Strongylus vulgaris</name>
    <name type="common">Blood worm</name>
    <dbReference type="NCBI Taxonomy" id="40348"/>
    <lineage>
        <taxon>Eukaryota</taxon>
        <taxon>Metazoa</taxon>
        <taxon>Ecdysozoa</taxon>
        <taxon>Nematoda</taxon>
        <taxon>Chromadorea</taxon>
        <taxon>Rhabditida</taxon>
        <taxon>Rhabditina</taxon>
        <taxon>Rhabditomorpha</taxon>
        <taxon>Strongyloidea</taxon>
        <taxon>Strongylidae</taxon>
        <taxon>Strongylus</taxon>
    </lineage>
</organism>
<evidence type="ECO:0000313" key="4">
    <source>
        <dbReference type="EMBL" id="VDM68513.1"/>
    </source>
</evidence>
<keyword evidence="1" id="KW-0175">Coiled coil</keyword>
<feature type="coiled-coil region" evidence="1">
    <location>
        <begin position="31"/>
        <end position="97"/>
    </location>
</feature>
<dbReference type="OrthoDB" id="2156623at2759"/>
<dbReference type="AlphaFoldDB" id="A0A3P7IKZ1"/>
<keyword evidence="5" id="KW-1185">Reference proteome</keyword>
<name>A0A3P7IKZ1_STRVU</name>
<sequence length="269" mass="30439">MEVWKFLDTSFFAEANQLVQSFAGESRSDEDKNYEQTIAQLKDEIQILKTRLADETASKERAATAKDPAVEDLEKKVRELKEKNRQLILEKAELQRVSDSLKASGDLPDFVPDERERGSVLQRTLSRGGGAGECAPPDPLAARPTAPQCCCNCASSSDSEIVRKRSGDNEVPSNSTGRRAHKPQRRERSHRRAYFLWMLFCLGFSFLYRYSYVGIGETIEYSQVLARELWGWAREICQHGVRFVFSQWMWLFPGTAIVGEVGRACEASS</sequence>
<feature type="region of interest" description="Disordered" evidence="2">
    <location>
        <begin position="162"/>
        <end position="185"/>
    </location>
</feature>
<feature type="transmembrane region" description="Helical" evidence="3">
    <location>
        <begin position="194"/>
        <end position="212"/>
    </location>
</feature>
<evidence type="ECO:0000256" key="3">
    <source>
        <dbReference type="SAM" id="Phobius"/>
    </source>
</evidence>
<protein>
    <submittedName>
        <fullName evidence="4">Uncharacterized protein</fullName>
    </submittedName>
</protein>
<evidence type="ECO:0000256" key="1">
    <source>
        <dbReference type="SAM" id="Coils"/>
    </source>
</evidence>
<dbReference type="EMBL" id="UYYB01009060">
    <property type="protein sequence ID" value="VDM68513.1"/>
    <property type="molecule type" value="Genomic_DNA"/>
</dbReference>
<evidence type="ECO:0000313" key="5">
    <source>
        <dbReference type="Proteomes" id="UP000270094"/>
    </source>
</evidence>
<keyword evidence="3" id="KW-0472">Membrane</keyword>
<proteinExistence type="predicted"/>
<evidence type="ECO:0000256" key="2">
    <source>
        <dbReference type="SAM" id="MobiDB-lite"/>
    </source>
</evidence>
<reference evidence="4 5" key="1">
    <citation type="submission" date="2018-11" db="EMBL/GenBank/DDBJ databases">
        <authorList>
            <consortium name="Pathogen Informatics"/>
        </authorList>
    </citation>
    <scope>NUCLEOTIDE SEQUENCE [LARGE SCALE GENOMIC DNA]</scope>
</reference>
<keyword evidence="3" id="KW-0812">Transmembrane</keyword>
<gene>
    <name evidence="4" type="ORF">SVUK_LOCUS3511</name>
</gene>